<dbReference type="AlphaFoldDB" id="A0A4Y7Q015"/>
<organism evidence="1 2">
    <name type="scientific">Rickenella mellea</name>
    <dbReference type="NCBI Taxonomy" id="50990"/>
    <lineage>
        <taxon>Eukaryota</taxon>
        <taxon>Fungi</taxon>
        <taxon>Dikarya</taxon>
        <taxon>Basidiomycota</taxon>
        <taxon>Agaricomycotina</taxon>
        <taxon>Agaricomycetes</taxon>
        <taxon>Hymenochaetales</taxon>
        <taxon>Rickenellaceae</taxon>
        <taxon>Rickenella</taxon>
    </lineage>
</organism>
<evidence type="ECO:0000313" key="2">
    <source>
        <dbReference type="Proteomes" id="UP000294933"/>
    </source>
</evidence>
<proteinExistence type="predicted"/>
<evidence type="ECO:0000313" key="1">
    <source>
        <dbReference type="EMBL" id="TDL20130.1"/>
    </source>
</evidence>
<reference evidence="1 2" key="1">
    <citation type="submission" date="2018-06" db="EMBL/GenBank/DDBJ databases">
        <title>A transcriptomic atlas of mushroom development highlights an independent origin of complex multicellularity.</title>
        <authorList>
            <consortium name="DOE Joint Genome Institute"/>
            <person name="Krizsan K."/>
            <person name="Almasi E."/>
            <person name="Merenyi Z."/>
            <person name="Sahu N."/>
            <person name="Viragh M."/>
            <person name="Koszo T."/>
            <person name="Mondo S."/>
            <person name="Kiss B."/>
            <person name="Balint B."/>
            <person name="Kues U."/>
            <person name="Barry K."/>
            <person name="Hegedus J.C."/>
            <person name="Henrissat B."/>
            <person name="Johnson J."/>
            <person name="Lipzen A."/>
            <person name="Ohm R."/>
            <person name="Nagy I."/>
            <person name="Pangilinan J."/>
            <person name="Yan J."/>
            <person name="Xiong Y."/>
            <person name="Grigoriev I.V."/>
            <person name="Hibbett D.S."/>
            <person name="Nagy L.G."/>
        </authorList>
    </citation>
    <scope>NUCLEOTIDE SEQUENCE [LARGE SCALE GENOMIC DNA]</scope>
    <source>
        <strain evidence="1 2">SZMC22713</strain>
    </source>
</reference>
<dbReference type="EMBL" id="ML170190">
    <property type="protein sequence ID" value="TDL20130.1"/>
    <property type="molecule type" value="Genomic_DNA"/>
</dbReference>
<sequence length="91" mass="9882">MYSVSALSHHTPGPSWIFLGVRSVHMHAKIPTLAASVWHLFIGNTIGGINVMELSMTMTRNHCMQTGHQTLPTVLAVDSVSLSADNNLKSK</sequence>
<gene>
    <name evidence="1" type="ORF">BD410DRAFT_791210</name>
</gene>
<protein>
    <submittedName>
        <fullName evidence="1">Uncharacterized protein</fullName>
    </submittedName>
</protein>
<keyword evidence="2" id="KW-1185">Reference proteome</keyword>
<name>A0A4Y7Q015_9AGAM</name>
<dbReference type="VEuPathDB" id="FungiDB:BD410DRAFT_791210"/>
<accession>A0A4Y7Q015</accession>
<dbReference type="Proteomes" id="UP000294933">
    <property type="component" value="Unassembled WGS sequence"/>
</dbReference>